<dbReference type="EMBL" id="JACHCB010000020">
    <property type="protein sequence ID" value="MBB6112679.1"/>
    <property type="molecule type" value="Genomic_DNA"/>
</dbReference>
<dbReference type="SUPFAM" id="SSF51206">
    <property type="entry name" value="cAMP-binding domain-like"/>
    <property type="match status" value="1"/>
</dbReference>
<dbReference type="InterPro" id="IPR014710">
    <property type="entry name" value="RmlC-like_jellyroll"/>
</dbReference>
<organism evidence="2 3">
    <name type="scientific">Mucilaginibacter lappiensis</name>
    <dbReference type="NCBI Taxonomy" id="354630"/>
    <lineage>
        <taxon>Bacteria</taxon>
        <taxon>Pseudomonadati</taxon>
        <taxon>Bacteroidota</taxon>
        <taxon>Sphingobacteriia</taxon>
        <taxon>Sphingobacteriales</taxon>
        <taxon>Sphingobacteriaceae</taxon>
        <taxon>Mucilaginibacter</taxon>
    </lineage>
</organism>
<feature type="domain" description="Cyclic nucleotide-binding" evidence="1">
    <location>
        <begin position="33"/>
        <end position="120"/>
    </location>
</feature>
<reference evidence="2 3" key="1">
    <citation type="submission" date="2020-08" db="EMBL/GenBank/DDBJ databases">
        <title>Genomic Encyclopedia of Type Strains, Phase IV (KMG-V): Genome sequencing to study the core and pangenomes of soil and plant-associated prokaryotes.</title>
        <authorList>
            <person name="Whitman W."/>
        </authorList>
    </citation>
    <scope>NUCLEOTIDE SEQUENCE [LARGE SCALE GENOMIC DNA]</scope>
    <source>
        <strain evidence="2 3">ANJLi2</strain>
    </source>
</reference>
<dbReference type="InterPro" id="IPR000595">
    <property type="entry name" value="cNMP-bd_dom"/>
</dbReference>
<dbReference type="Gene3D" id="2.60.120.10">
    <property type="entry name" value="Jelly Rolls"/>
    <property type="match status" value="1"/>
</dbReference>
<accession>A0ABR6PU49</accession>
<sequence length="193" mass="23115">MNVMLDNLTTHIKKFIELHDTDVELINSVVSVKQVKKKAFLLQPDQVCRELYYVSKGCLRLYFINKKLNEQITQFAIENWWMSEYGSLESNKISNYYIQAVENSEVISISKLKLEELFEKVPRLERYFRIVQQRAFTASQKRIEYIYSMSDEERYRHFSSLFPDFIQRIPQYMLASYLGFTPQFMSKIRAKKV</sequence>
<gene>
    <name evidence="2" type="ORF">HDF23_005456</name>
</gene>
<dbReference type="Pfam" id="PF00027">
    <property type="entry name" value="cNMP_binding"/>
    <property type="match status" value="1"/>
</dbReference>
<proteinExistence type="predicted"/>
<evidence type="ECO:0000313" key="3">
    <source>
        <dbReference type="Proteomes" id="UP000541583"/>
    </source>
</evidence>
<dbReference type="RefSeq" id="WP_245834786.1">
    <property type="nucleotide sequence ID" value="NZ_FTMG01000020.1"/>
</dbReference>
<comment type="caution">
    <text evidence="2">The sequence shown here is derived from an EMBL/GenBank/DDBJ whole genome shotgun (WGS) entry which is preliminary data.</text>
</comment>
<evidence type="ECO:0000313" key="2">
    <source>
        <dbReference type="EMBL" id="MBB6112679.1"/>
    </source>
</evidence>
<dbReference type="Proteomes" id="UP000541583">
    <property type="component" value="Unassembled WGS sequence"/>
</dbReference>
<evidence type="ECO:0000259" key="1">
    <source>
        <dbReference type="Pfam" id="PF00027"/>
    </source>
</evidence>
<name>A0ABR6PU49_9SPHI</name>
<keyword evidence="3" id="KW-1185">Reference proteome</keyword>
<protein>
    <submittedName>
        <fullName evidence="2">CRP-like cAMP-binding protein</fullName>
    </submittedName>
</protein>
<dbReference type="InterPro" id="IPR018490">
    <property type="entry name" value="cNMP-bd_dom_sf"/>
</dbReference>